<dbReference type="EMBL" id="ML992665">
    <property type="protein sequence ID" value="KAF2215733.1"/>
    <property type="molecule type" value="Genomic_DNA"/>
</dbReference>
<evidence type="ECO:0000313" key="3">
    <source>
        <dbReference type="Proteomes" id="UP000799539"/>
    </source>
</evidence>
<gene>
    <name evidence="2" type="ORF">CERZMDRAFT_94129</name>
</gene>
<reference evidence="2" key="1">
    <citation type="journal article" date="2020" name="Stud. Mycol.">
        <title>101 Dothideomycetes genomes: a test case for predicting lifestyles and emergence of pathogens.</title>
        <authorList>
            <person name="Haridas S."/>
            <person name="Albert R."/>
            <person name="Binder M."/>
            <person name="Bloem J."/>
            <person name="Labutti K."/>
            <person name="Salamov A."/>
            <person name="Andreopoulos B."/>
            <person name="Baker S."/>
            <person name="Barry K."/>
            <person name="Bills G."/>
            <person name="Bluhm B."/>
            <person name="Cannon C."/>
            <person name="Castanera R."/>
            <person name="Culley D."/>
            <person name="Daum C."/>
            <person name="Ezra D."/>
            <person name="Gonzalez J."/>
            <person name="Henrissat B."/>
            <person name="Kuo A."/>
            <person name="Liang C."/>
            <person name="Lipzen A."/>
            <person name="Lutzoni F."/>
            <person name="Magnuson J."/>
            <person name="Mondo S."/>
            <person name="Nolan M."/>
            <person name="Ohm R."/>
            <person name="Pangilinan J."/>
            <person name="Park H.-J."/>
            <person name="Ramirez L."/>
            <person name="Alfaro M."/>
            <person name="Sun H."/>
            <person name="Tritt A."/>
            <person name="Yoshinaga Y."/>
            <person name="Zwiers L.-H."/>
            <person name="Turgeon B."/>
            <person name="Goodwin S."/>
            <person name="Spatafora J."/>
            <person name="Crous P."/>
            <person name="Grigoriev I."/>
        </authorList>
    </citation>
    <scope>NUCLEOTIDE SEQUENCE</scope>
    <source>
        <strain evidence="2">SCOH1-5</strain>
    </source>
</reference>
<proteinExistence type="predicted"/>
<dbReference type="Gene3D" id="3.10.450.50">
    <property type="match status" value="1"/>
</dbReference>
<dbReference type="InterPro" id="IPR032710">
    <property type="entry name" value="NTF2-like_dom_sf"/>
</dbReference>
<accession>A0A6A6FQM1</accession>
<dbReference type="Proteomes" id="UP000799539">
    <property type="component" value="Unassembled WGS sequence"/>
</dbReference>
<organism evidence="2 3">
    <name type="scientific">Cercospora zeae-maydis SCOH1-5</name>
    <dbReference type="NCBI Taxonomy" id="717836"/>
    <lineage>
        <taxon>Eukaryota</taxon>
        <taxon>Fungi</taxon>
        <taxon>Dikarya</taxon>
        <taxon>Ascomycota</taxon>
        <taxon>Pezizomycotina</taxon>
        <taxon>Dothideomycetes</taxon>
        <taxon>Dothideomycetidae</taxon>
        <taxon>Mycosphaerellales</taxon>
        <taxon>Mycosphaerellaceae</taxon>
        <taxon>Cercospora</taxon>
    </lineage>
</organism>
<feature type="signal peptide" evidence="1">
    <location>
        <begin position="1"/>
        <end position="18"/>
    </location>
</feature>
<name>A0A6A6FQM1_9PEZI</name>
<keyword evidence="3" id="KW-1185">Reference proteome</keyword>
<protein>
    <recommendedName>
        <fullName evidence="4">SnoaL-like domain-containing protein</fullName>
    </recommendedName>
</protein>
<evidence type="ECO:0008006" key="4">
    <source>
        <dbReference type="Google" id="ProtNLM"/>
    </source>
</evidence>
<sequence length="235" mass="26609">MRTSTTLASLWLTPMVLATFSTLFGKNGPERTTGKDASYKIESSLWRAASEGTHFDNPKFECKHKSQLEIYDAFKSMEGSVEKLTATIHPDAHFHVSGHHPLSGIYNGLDTFFVNSMWRLFKTYDDHIDEHTNNLLAISGGCDEEWSTQETVQDIRSNVGKKYTIMTAWVTRWSEGKIVQARVYLDGGAVEELLHDNESWTNHTMDVIREDYIPGPQGLPPKAMLEAMKVHKTDL</sequence>
<evidence type="ECO:0000313" key="2">
    <source>
        <dbReference type="EMBL" id="KAF2215733.1"/>
    </source>
</evidence>
<dbReference type="SUPFAM" id="SSF54427">
    <property type="entry name" value="NTF2-like"/>
    <property type="match status" value="1"/>
</dbReference>
<evidence type="ECO:0000256" key="1">
    <source>
        <dbReference type="SAM" id="SignalP"/>
    </source>
</evidence>
<feature type="chain" id="PRO_5025432307" description="SnoaL-like domain-containing protein" evidence="1">
    <location>
        <begin position="19"/>
        <end position="235"/>
    </location>
</feature>
<dbReference type="AlphaFoldDB" id="A0A6A6FQM1"/>
<keyword evidence="1" id="KW-0732">Signal</keyword>
<dbReference type="OrthoDB" id="10264449at2759"/>